<protein>
    <submittedName>
        <fullName evidence="2">MDV2 ORF273 protein</fullName>
    </submittedName>
</protein>
<feature type="compositionally biased region" description="Polar residues" evidence="1">
    <location>
        <begin position="249"/>
        <end position="258"/>
    </location>
</feature>
<sequence>MFSDPTPINGASGLPNTVSTIRTSSLVTDSGSNCDSAYMFSLRTMSTLQNNSRNSFRDGEWLSESQLHILSTRGIYFTCTNGLNRACFFTGRKVAAMVFKLPLCLCRGTCIRCIVVVSAALVDVIITFVRLLSDLDESASLGMGTPSNNPSTRSFRDVGSSTKVAQVSTNAPELHSYTALECASVTCGAPGRWITQSRGDSCAVWINNPEMTFVDTMCFVISGSYVSRQTRSQISRSLHAPSRFKKAIQSMNNSSSPGGSAHFIPLRSNSRRT</sequence>
<accession>A0A1P7U0J4</accession>
<organism evidence="2 3">
    <name type="scientific">Marek's disease virus serotype 2 MDV2</name>
    <dbReference type="NCBI Taxonomy" id="36353"/>
    <lineage>
        <taxon>Viruses</taxon>
        <taxon>Duplodnaviria</taxon>
        <taxon>Heunggongvirae</taxon>
        <taxon>Peploviricota</taxon>
        <taxon>Herviviricetes</taxon>
        <taxon>Herpesvirales</taxon>
        <taxon>Orthoherpesviridae</taxon>
        <taxon>Alphaherpesvirinae</taxon>
        <taxon>Mardivirus</taxon>
        <taxon>Mardivirus gallidalpha3</taxon>
        <taxon>Gallid alphaherpesvirus 3</taxon>
    </lineage>
</organism>
<gene>
    <name evidence="2" type="primary">ORF 27</name>
</gene>
<name>A0A1P7U0J4_9ALPH</name>
<reference evidence="2 3" key="1">
    <citation type="submission" date="1999-02" db="EMBL/GenBank/DDBJ databases">
        <title>The complete DNA sequence and transcription map of the unique long genome region of Marek's disease virus type 2.</title>
        <authorList>
            <person name="Jang H."/>
            <person name="Cai J."/>
            <person name="Izumiya Y."/>
            <person name="Murakami Y."/>
            <person name="Mochizuki M."/>
            <person name="Song C."/>
            <person name="Lee Y."/>
            <person name="Kai C."/>
            <person name="Takahashi E."/>
            <person name="Mikami T."/>
        </authorList>
    </citation>
    <scope>NUCLEOTIDE SEQUENCE [LARGE SCALE GENOMIC DNA]</scope>
    <source>
        <strain evidence="2">HPRS24</strain>
    </source>
</reference>
<evidence type="ECO:0000313" key="2">
    <source>
        <dbReference type="EMBL" id="BAA82916.1"/>
    </source>
</evidence>
<evidence type="ECO:0000313" key="3">
    <source>
        <dbReference type="Proteomes" id="UP000133659"/>
    </source>
</evidence>
<dbReference type="Proteomes" id="UP000133659">
    <property type="component" value="Genome"/>
</dbReference>
<evidence type="ECO:0000256" key="1">
    <source>
        <dbReference type="SAM" id="MobiDB-lite"/>
    </source>
</evidence>
<dbReference type="EMBL" id="AB024414">
    <property type="protein sequence ID" value="BAA82916.1"/>
    <property type="molecule type" value="Genomic_DNA"/>
</dbReference>
<proteinExistence type="predicted"/>
<feature type="region of interest" description="Disordered" evidence="1">
    <location>
        <begin position="249"/>
        <end position="273"/>
    </location>
</feature>